<evidence type="ECO:0000313" key="2">
    <source>
        <dbReference type="EMBL" id="CAG9531644.1"/>
    </source>
</evidence>
<name>A0A8J2Q8Z1_9BILA</name>
<gene>
    <name evidence="2" type="ORF">CJOHNSTONI_LOCUS2024</name>
</gene>
<sequence>EEIVEVWDGEKVTPFEYPVKIFSEQCAGTAPLPLSKNISITCMPQWNNIFDEKHCIGLKYLNVSHYLRKYSTERDGNRTIVSMEGISEESHLIRWLYWNGTACINAVSQVLIKFITHNGLLDDILASVHYANITEQSYFQQLYQFDAIFIEALSTSNATEVKKPLGYDMRQIIRIDSTTNAEFSFLSGMECNSRNQQVNIRFGIQINTACRLRITTCAQILDQIQHLLNEWNDIIVYSLPYNTNETITMRNNKLLFTETNKLDESCELITAASIKFAYVRIGNIQSYSHRLISYEIELSLYTILYVVFIIESTTALGGIFALKALTGNMPYVGFGNPWITYPTVSYGGASIYSPYMSRGYGSNTFGRFGNTGIYYPYRQYFGSQSLIRNSLTTPAELTNSLTTTLSGGGRYYRGRGNPWITKQ</sequence>
<comment type="caution">
    <text evidence="2">The sequence shown here is derived from an EMBL/GenBank/DDBJ whole genome shotgun (WGS) entry which is preliminary data.</text>
</comment>
<keyword evidence="1" id="KW-1133">Transmembrane helix</keyword>
<keyword evidence="1" id="KW-0812">Transmembrane</keyword>
<evidence type="ECO:0000313" key="3">
    <source>
        <dbReference type="Proteomes" id="UP000746747"/>
    </source>
</evidence>
<accession>A0A8J2Q8Z1</accession>
<dbReference type="Proteomes" id="UP000746747">
    <property type="component" value="Unassembled WGS sequence"/>
</dbReference>
<protein>
    <submittedName>
        <fullName evidence="2">Uncharacterized protein</fullName>
    </submittedName>
</protein>
<reference evidence="2" key="1">
    <citation type="submission" date="2021-09" db="EMBL/GenBank/DDBJ databases">
        <authorList>
            <consortium name="Pathogen Informatics"/>
        </authorList>
    </citation>
    <scope>NUCLEOTIDE SEQUENCE</scope>
</reference>
<dbReference type="AlphaFoldDB" id="A0A8J2Q8Z1"/>
<keyword evidence="1" id="KW-0472">Membrane</keyword>
<keyword evidence="3" id="KW-1185">Reference proteome</keyword>
<feature type="transmembrane region" description="Helical" evidence="1">
    <location>
        <begin position="298"/>
        <end position="322"/>
    </location>
</feature>
<proteinExistence type="predicted"/>
<evidence type="ECO:0000256" key="1">
    <source>
        <dbReference type="SAM" id="Phobius"/>
    </source>
</evidence>
<feature type="non-terminal residue" evidence="2">
    <location>
        <position position="423"/>
    </location>
</feature>
<dbReference type="OrthoDB" id="2104337at2759"/>
<organism evidence="2 3">
    <name type="scientific">Cercopithifilaria johnstoni</name>
    <dbReference type="NCBI Taxonomy" id="2874296"/>
    <lineage>
        <taxon>Eukaryota</taxon>
        <taxon>Metazoa</taxon>
        <taxon>Ecdysozoa</taxon>
        <taxon>Nematoda</taxon>
        <taxon>Chromadorea</taxon>
        <taxon>Rhabditida</taxon>
        <taxon>Spirurina</taxon>
        <taxon>Spiruromorpha</taxon>
        <taxon>Filarioidea</taxon>
        <taxon>Onchocercidae</taxon>
        <taxon>Cercopithifilaria</taxon>
    </lineage>
</organism>
<dbReference type="EMBL" id="CAKAEH010000667">
    <property type="protein sequence ID" value="CAG9531644.1"/>
    <property type="molecule type" value="Genomic_DNA"/>
</dbReference>